<dbReference type="EMBL" id="JACJQU010000016">
    <property type="protein sequence ID" value="MBD2295821.1"/>
    <property type="molecule type" value="Genomic_DNA"/>
</dbReference>
<sequence length="80" mass="8798">MFNQETAKQLFLNSQLWEEITDTQSEAISGGNPPTIQEIGERIYEIGVIVSDTPGYDADKTSTILGIVTTKNGAIKKFFS</sequence>
<dbReference type="RefSeq" id="WP_190563552.1">
    <property type="nucleotide sequence ID" value="NZ_JACJQU010000016.1"/>
</dbReference>
<accession>A0A927A318</accession>
<protein>
    <submittedName>
        <fullName evidence="1">Uncharacterized protein</fullName>
    </submittedName>
</protein>
<evidence type="ECO:0000313" key="2">
    <source>
        <dbReference type="Proteomes" id="UP000662185"/>
    </source>
</evidence>
<dbReference type="Proteomes" id="UP000662185">
    <property type="component" value="Unassembled WGS sequence"/>
</dbReference>
<comment type="caution">
    <text evidence="1">The sequence shown here is derived from an EMBL/GenBank/DDBJ whole genome shotgun (WGS) entry which is preliminary data.</text>
</comment>
<organism evidence="1 2">
    <name type="scientific">Anabaena sphaerica FACHB-251</name>
    <dbReference type="NCBI Taxonomy" id="2692883"/>
    <lineage>
        <taxon>Bacteria</taxon>
        <taxon>Bacillati</taxon>
        <taxon>Cyanobacteriota</taxon>
        <taxon>Cyanophyceae</taxon>
        <taxon>Nostocales</taxon>
        <taxon>Nostocaceae</taxon>
        <taxon>Anabaena</taxon>
    </lineage>
</organism>
<proteinExistence type="predicted"/>
<name>A0A927A318_9NOST</name>
<dbReference type="AlphaFoldDB" id="A0A927A318"/>
<gene>
    <name evidence="1" type="ORF">H6G06_20675</name>
</gene>
<keyword evidence="2" id="KW-1185">Reference proteome</keyword>
<reference evidence="2" key="1">
    <citation type="journal article" date="2020" name="ISME J.">
        <title>Comparative genomics reveals insights into cyanobacterial evolution and habitat adaptation.</title>
        <authorList>
            <person name="Chen M.Y."/>
            <person name="Teng W.K."/>
            <person name="Zhao L."/>
            <person name="Hu C.X."/>
            <person name="Zhou Y.K."/>
            <person name="Han B.P."/>
            <person name="Song L.R."/>
            <person name="Shu W.S."/>
        </authorList>
    </citation>
    <scope>NUCLEOTIDE SEQUENCE [LARGE SCALE GENOMIC DNA]</scope>
    <source>
        <strain evidence="2">FACHB-251</strain>
    </source>
</reference>
<evidence type="ECO:0000313" key="1">
    <source>
        <dbReference type="EMBL" id="MBD2295821.1"/>
    </source>
</evidence>